<dbReference type="PANTHER" id="PTHR44196:SF1">
    <property type="entry name" value="DEHYDROGENASE_REDUCTASE SDR FAMILY MEMBER 7B"/>
    <property type="match status" value="1"/>
</dbReference>
<dbReference type="GO" id="GO:0016491">
    <property type="term" value="F:oxidoreductase activity"/>
    <property type="evidence" value="ECO:0007669"/>
    <property type="project" value="UniProtKB-KW"/>
</dbReference>
<accession>A0A1M5PQJ8</accession>
<gene>
    <name evidence="5" type="ORF">SAMN04488068_2249</name>
</gene>
<dbReference type="STRING" id="490188.SAMN04488068_2249"/>
<evidence type="ECO:0000313" key="5">
    <source>
        <dbReference type="EMBL" id="SHH03992.1"/>
    </source>
</evidence>
<organism evidence="5 6">
    <name type="scientific">Hydrocarboniphaga daqingensis</name>
    <dbReference type="NCBI Taxonomy" id="490188"/>
    <lineage>
        <taxon>Bacteria</taxon>
        <taxon>Pseudomonadati</taxon>
        <taxon>Pseudomonadota</taxon>
        <taxon>Gammaproteobacteria</taxon>
        <taxon>Nevskiales</taxon>
        <taxon>Nevskiaceae</taxon>
        <taxon>Hydrocarboniphaga</taxon>
    </lineage>
</organism>
<evidence type="ECO:0000256" key="1">
    <source>
        <dbReference type="ARBA" id="ARBA00006484"/>
    </source>
</evidence>
<dbReference type="FunFam" id="3.40.50.720:FF:000084">
    <property type="entry name" value="Short-chain dehydrogenase reductase"/>
    <property type="match status" value="1"/>
</dbReference>
<dbReference type="InterPro" id="IPR057326">
    <property type="entry name" value="KR_dom"/>
</dbReference>
<dbReference type="RefSeq" id="WP_072897613.1">
    <property type="nucleotide sequence ID" value="NZ_FQWZ01000005.1"/>
</dbReference>
<sequence>MSAVTPRPTASSLQDQVIVVTGGSKGIGLATAAELVARGARVALLARDQARLDEALASLPQGRAIAVRADVSRRGDIDAALSQVAAAYGRIDGIINNAGFQFARRIELMPEDEVRRIVDLNFLSVLFCCQSAIPHLRRAGGGRIVNVSSATVRNDNEFSHLAVYSASKAAVEQLSRELRHELKPDGIMVTVFSPGAVATGSIANFDPAAAAEAMQDWLTKGAQWDGVTQPEVIGRAIASCFELPPGVAVEFMEVRPNMPMPKMLESDLGRQAAA</sequence>
<dbReference type="AlphaFoldDB" id="A0A1M5PQJ8"/>
<feature type="domain" description="Ketoreductase" evidence="4">
    <location>
        <begin position="16"/>
        <end position="200"/>
    </location>
</feature>
<dbReference type="Gene3D" id="3.40.50.720">
    <property type="entry name" value="NAD(P)-binding Rossmann-like Domain"/>
    <property type="match status" value="1"/>
</dbReference>
<reference evidence="5 6" key="1">
    <citation type="submission" date="2016-11" db="EMBL/GenBank/DDBJ databases">
        <authorList>
            <person name="Jaros S."/>
            <person name="Januszkiewicz K."/>
            <person name="Wedrychowicz H."/>
        </authorList>
    </citation>
    <scope>NUCLEOTIDE SEQUENCE [LARGE SCALE GENOMIC DNA]</scope>
    <source>
        <strain evidence="5 6">CGMCC 1.7049</strain>
    </source>
</reference>
<keyword evidence="2" id="KW-0560">Oxidoreductase</keyword>
<comment type="similarity">
    <text evidence="1 3">Belongs to the short-chain dehydrogenases/reductases (SDR) family.</text>
</comment>
<evidence type="ECO:0000256" key="3">
    <source>
        <dbReference type="RuleBase" id="RU000363"/>
    </source>
</evidence>
<proteinExistence type="inferred from homology"/>
<dbReference type="PRINTS" id="PR00081">
    <property type="entry name" value="GDHRDH"/>
</dbReference>
<evidence type="ECO:0000256" key="2">
    <source>
        <dbReference type="ARBA" id="ARBA00023002"/>
    </source>
</evidence>
<dbReference type="InterPro" id="IPR036291">
    <property type="entry name" value="NAD(P)-bd_dom_sf"/>
</dbReference>
<dbReference type="Pfam" id="PF00106">
    <property type="entry name" value="adh_short"/>
    <property type="match status" value="1"/>
</dbReference>
<dbReference type="SMART" id="SM00822">
    <property type="entry name" value="PKS_KR"/>
    <property type="match status" value="1"/>
</dbReference>
<dbReference type="CDD" id="cd05233">
    <property type="entry name" value="SDR_c"/>
    <property type="match status" value="1"/>
</dbReference>
<evidence type="ECO:0000313" key="6">
    <source>
        <dbReference type="Proteomes" id="UP000199758"/>
    </source>
</evidence>
<protein>
    <submittedName>
        <fullName evidence="5">NADP-dependent 3-hydroxy acid dehydrogenase YdfG</fullName>
    </submittedName>
</protein>
<dbReference type="Proteomes" id="UP000199758">
    <property type="component" value="Unassembled WGS sequence"/>
</dbReference>
<dbReference type="PANTHER" id="PTHR44196">
    <property type="entry name" value="DEHYDROGENASE/REDUCTASE SDR FAMILY MEMBER 7B"/>
    <property type="match status" value="1"/>
</dbReference>
<dbReference type="EMBL" id="FQWZ01000005">
    <property type="protein sequence ID" value="SHH03992.1"/>
    <property type="molecule type" value="Genomic_DNA"/>
</dbReference>
<name>A0A1M5PQJ8_9GAMM</name>
<dbReference type="GO" id="GO:0016020">
    <property type="term" value="C:membrane"/>
    <property type="evidence" value="ECO:0007669"/>
    <property type="project" value="TreeGrafter"/>
</dbReference>
<keyword evidence="6" id="KW-1185">Reference proteome</keyword>
<dbReference type="SUPFAM" id="SSF51735">
    <property type="entry name" value="NAD(P)-binding Rossmann-fold domains"/>
    <property type="match status" value="1"/>
</dbReference>
<dbReference type="OrthoDB" id="9810734at2"/>
<dbReference type="InterPro" id="IPR002347">
    <property type="entry name" value="SDR_fam"/>
</dbReference>
<evidence type="ECO:0000259" key="4">
    <source>
        <dbReference type="SMART" id="SM00822"/>
    </source>
</evidence>
<dbReference type="PRINTS" id="PR00080">
    <property type="entry name" value="SDRFAMILY"/>
</dbReference>